<name>A0ABR3QH62_9TREE</name>
<feature type="chain" id="PRO_5047483305" evidence="3">
    <location>
        <begin position="23"/>
        <end position="612"/>
    </location>
</feature>
<feature type="compositionally biased region" description="Gly residues" evidence="1">
    <location>
        <begin position="330"/>
        <end position="359"/>
    </location>
</feature>
<feature type="transmembrane region" description="Helical" evidence="2">
    <location>
        <begin position="371"/>
        <end position="393"/>
    </location>
</feature>
<accession>A0ABR3QH62</accession>
<keyword evidence="2" id="KW-1133">Transmembrane helix</keyword>
<feature type="region of interest" description="Disordered" evidence="1">
    <location>
        <begin position="459"/>
        <end position="480"/>
    </location>
</feature>
<gene>
    <name evidence="4" type="ORF">Q8F55_001545</name>
</gene>
<feature type="signal peptide" evidence="3">
    <location>
        <begin position="1"/>
        <end position="22"/>
    </location>
</feature>
<reference evidence="4 5" key="1">
    <citation type="submission" date="2023-08" db="EMBL/GenBank/DDBJ databases">
        <title>Annotated Genome Sequence of Vanrija albida AlHP1.</title>
        <authorList>
            <person name="Herzog R."/>
        </authorList>
    </citation>
    <scope>NUCLEOTIDE SEQUENCE [LARGE SCALE GENOMIC DNA]</scope>
    <source>
        <strain evidence="4 5">AlHP1</strain>
    </source>
</reference>
<sequence length="612" mass="62711">MRARTSPLALAAALAAAGVAAGAALTEHNFTISDMSPMLTYTNAGAWNASWTQSNWTTWVGNDTRIGYGDSLHTTTEVGSSVALSFVGTGVAFFGSADGGVSLQVDGGAAATTTLSNVVNGSLAGIGGLEYAYHTVKLALASGSALTLKSVVITTAIGGEGARASNTTMWMFDETPTQYLQNPNITKSSQQDWSIIASVSEQIDTPESSSSRAAAYPRLSTHFSTAWMSFAVPANTSLMTLRGPVGYNYEKYKVTLDPAPPFGPASLTLSAQSPWLGYPQTLWFASIDPTQQYKVTVDFVPSGDLPYLTYFEAAAAQFVSAVGGTGSLPGTGSTGGNTTSGGGGGHGNNGSSNGSGSGNGASKSSTPVGAIAGGAAGGAVALILAGVLLWWCLRKRNRRDPTKKRVVGTLLDPKRRESHGSEFEIEPLDPIVTAQPAYGGYGGSAHSLVQGGSGGVTPLPPPASYLTRPSPANTYSSPSSPVDFSAGYGTATPPIAADTKAALAGSAGQHGLADRHGEGYGRPLPSPYSHSHSQPQYPPSQGYSQGYSQSHTESSGPATPTTSSQGGKARYAPAPAQPVVNVEQDAGRVPVPQPAPPAESVPPTYDPRWANE</sequence>
<feature type="compositionally biased region" description="Polar residues" evidence="1">
    <location>
        <begin position="552"/>
        <end position="566"/>
    </location>
</feature>
<organism evidence="4 5">
    <name type="scientific">Vanrija albida</name>
    <dbReference type="NCBI Taxonomy" id="181172"/>
    <lineage>
        <taxon>Eukaryota</taxon>
        <taxon>Fungi</taxon>
        <taxon>Dikarya</taxon>
        <taxon>Basidiomycota</taxon>
        <taxon>Agaricomycotina</taxon>
        <taxon>Tremellomycetes</taxon>
        <taxon>Trichosporonales</taxon>
        <taxon>Trichosporonaceae</taxon>
        <taxon>Vanrija</taxon>
    </lineage>
</organism>
<feature type="compositionally biased region" description="Polar residues" evidence="1">
    <location>
        <begin position="470"/>
        <end position="480"/>
    </location>
</feature>
<proteinExistence type="predicted"/>
<feature type="region of interest" description="Disordered" evidence="1">
    <location>
        <begin position="330"/>
        <end position="365"/>
    </location>
</feature>
<comment type="caution">
    <text evidence="4">The sequence shown here is derived from an EMBL/GenBank/DDBJ whole genome shotgun (WGS) entry which is preliminary data.</text>
</comment>
<keyword evidence="2" id="KW-0472">Membrane</keyword>
<evidence type="ECO:0000313" key="5">
    <source>
        <dbReference type="Proteomes" id="UP001565368"/>
    </source>
</evidence>
<dbReference type="Proteomes" id="UP001565368">
    <property type="component" value="Unassembled WGS sequence"/>
</dbReference>
<feature type="region of interest" description="Disordered" evidence="1">
    <location>
        <begin position="506"/>
        <end position="612"/>
    </location>
</feature>
<evidence type="ECO:0000313" key="4">
    <source>
        <dbReference type="EMBL" id="KAL1413763.1"/>
    </source>
</evidence>
<dbReference type="RefSeq" id="XP_069213707.1">
    <property type="nucleotide sequence ID" value="XM_069350163.1"/>
</dbReference>
<feature type="compositionally biased region" description="Pro residues" evidence="1">
    <location>
        <begin position="591"/>
        <end position="600"/>
    </location>
</feature>
<feature type="compositionally biased region" description="Low complexity" evidence="1">
    <location>
        <begin position="527"/>
        <end position="551"/>
    </location>
</feature>
<keyword evidence="3" id="KW-0732">Signal</keyword>
<evidence type="ECO:0000256" key="3">
    <source>
        <dbReference type="SAM" id="SignalP"/>
    </source>
</evidence>
<evidence type="ECO:0000256" key="2">
    <source>
        <dbReference type="SAM" id="Phobius"/>
    </source>
</evidence>
<keyword evidence="5" id="KW-1185">Reference proteome</keyword>
<dbReference type="EMBL" id="JBBXJM010000001">
    <property type="protein sequence ID" value="KAL1413763.1"/>
    <property type="molecule type" value="Genomic_DNA"/>
</dbReference>
<evidence type="ECO:0000256" key="1">
    <source>
        <dbReference type="SAM" id="MobiDB-lite"/>
    </source>
</evidence>
<keyword evidence="2" id="KW-0812">Transmembrane</keyword>
<protein>
    <submittedName>
        <fullName evidence="4">Uncharacterized protein</fullName>
    </submittedName>
</protein>
<dbReference type="GeneID" id="95982588"/>